<dbReference type="Gene3D" id="1.20.5.170">
    <property type="match status" value="1"/>
</dbReference>
<evidence type="ECO:0000313" key="7">
    <source>
        <dbReference type="EMBL" id="RDW73405.1"/>
    </source>
</evidence>
<dbReference type="OrthoDB" id="3525388at2759"/>
<dbReference type="AlphaFoldDB" id="A0A3D8RH76"/>
<feature type="compositionally biased region" description="Basic residues" evidence="5">
    <location>
        <begin position="155"/>
        <end position="165"/>
    </location>
</feature>
<dbReference type="Pfam" id="PF00170">
    <property type="entry name" value="bZIP_1"/>
    <property type="match status" value="1"/>
</dbReference>
<feature type="region of interest" description="Disordered" evidence="5">
    <location>
        <begin position="260"/>
        <end position="299"/>
    </location>
</feature>
<evidence type="ECO:0000256" key="1">
    <source>
        <dbReference type="ARBA" id="ARBA00004123"/>
    </source>
</evidence>
<sequence>MKSTEDHSQGYLLNLIDPSFIPDPTMNNGQDLDFPIFPDNMQDLNDFEFSLLSSYGGVGRTGFTPGLDNVPYDFSFQPQNSNNSDIIDLQINPCLAPATTPSTAINPSTLGNAKTYQLETCNSNKEDVSTGDTRKRGRATAEDHQAGTEATHPLPAKKRRNRRPKNLSEHEIQQKREQFLNRNRLAASKCRIKKKESTHMLEDQLRQFQTERKGMEYVICELLAEIDKYTELLQSHAGCDNQAIDFWLAARANAMIPETLPHNERPSVSPSSSAGRGNYSLLFSGEGTRDDSNSYAASQNETMESIQHFPEGASKSLSSFGHSSPTDAWLRMRQDSSVVLLEKTDSSRTMNAPRVYGDNDMQYVDSAHQDSGVSDLGSPD</sequence>
<feature type="region of interest" description="Disordered" evidence="5">
    <location>
        <begin position="342"/>
        <end position="380"/>
    </location>
</feature>
<feature type="compositionally biased region" description="Polar residues" evidence="5">
    <location>
        <begin position="266"/>
        <end position="275"/>
    </location>
</feature>
<dbReference type="GO" id="GO:0003700">
    <property type="term" value="F:DNA-binding transcription factor activity"/>
    <property type="evidence" value="ECO:0007669"/>
    <property type="project" value="InterPro"/>
</dbReference>
<evidence type="ECO:0000256" key="2">
    <source>
        <dbReference type="ARBA" id="ARBA00023015"/>
    </source>
</evidence>
<gene>
    <name evidence="7" type="ORF">BP6252_07312</name>
</gene>
<evidence type="ECO:0000256" key="3">
    <source>
        <dbReference type="ARBA" id="ARBA00023163"/>
    </source>
</evidence>
<comment type="caution">
    <text evidence="7">The sequence shown here is derived from an EMBL/GenBank/DDBJ whole genome shotgun (WGS) entry which is preliminary data.</text>
</comment>
<feature type="region of interest" description="Disordered" evidence="5">
    <location>
        <begin position="121"/>
        <end position="173"/>
    </location>
</feature>
<dbReference type="Proteomes" id="UP000256645">
    <property type="component" value="Unassembled WGS sequence"/>
</dbReference>
<comment type="subcellular location">
    <subcellularLocation>
        <location evidence="1">Nucleus</location>
    </subcellularLocation>
</comment>
<reference evidence="7 8" key="1">
    <citation type="journal article" date="2018" name="IMA Fungus">
        <title>IMA Genome-F 9: Draft genome sequence of Annulohypoxylon stygium, Aspergillus mulundensis, Berkeleyomyces basicola (syn. Thielaviopsis basicola), Ceratocystis smalleyi, two Cercospora beticola strains, Coleophoma cylindrospora, Fusarium fracticaudum, Phialophora cf. hyalina, and Morchella septimelata.</title>
        <authorList>
            <person name="Wingfield B.D."/>
            <person name="Bills G.F."/>
            <person name="Dong Y."/>
            <person name="Huang W."/>
            <person name="Nel W.J."/>
            <person name="Swalarsk-Parry B.S."/>
            <person name="Vaghefi N."/>
            <person name="Wilken P.M."/>
            <person name="An Z."/>
            <person name="de Beer Z.W."/>
            <person name="De Vos L."/>
            <person name="Chen L."/>
            <person name="Duong T.A."/>
            <person name="Gao Y."/>
            <person name="Hammerbacher A."/>
            <person name="Kikkert J.R."/>
            <person name="Li Y."/>
            <person name="Li H."/>
            <person name="Li K."/>
            <person name="Li Q."/>
            <person name="Liu X."/>
            <person name="Ma X."/>
            <person name="Naidoo K."/>
            <person name="Pethybridge S.J."/>
            <person name="Sun J."/>
            <person name="Steenkamp E.T."/>
            <person name="van der Nest M.A."/>
            <person name="van Wyk S."/>
            <person name="Wingfield M.J."/>
            <person name="Xiong C."/>
            <person name="Yue Q."/>
            <person name="Zhang X."/>
        </authorList>
    </citation>
    <scope>NUCLEOTIDE SEQUENCE [LARGE SCALE GENOMIC DNA]</scope>
    <source>
        <strain evidence="7 8">BP6252</strain>
    </source>
</reference>
<dbReference type="PROSITE" id="PS50217">
    <property type="entry name" value="BZIP"/>
    <property type="match status" value="1"/>
</dbReference>
<keyword evidence="4" id="KW-0539">Nucleus</keyword>
<dbReference type="STRING" id="1849047.A0A3D8RH76"/>
<protein>
    <recommendedName>
        <fullName evidence="6">BZIP domain-containing protein</fullName>
    </recommendedName>
</protein>
<dbReference type="GO" id="GO:0005634">
    <property type="term" value="C:nucleus"/>
    <property type="evidence" value="ECO:0007669"/>
    <property type="project" value="UniProtKB-SubCell"/>
</dbReference>
<dbReference type="SMART" id="SM00338">
    <property type="entry name" value="BRLZ"/>
    <property type="match status" value="1"/>
</dbReference>
<dbReference type="PANTHER" id="PTHR19304">
    <property type="entry name" value="CYCLIC-AMP RESPONSE ELEMENT BINDING PROTEIN"/>
    <property type="match status" value="1"/>
</dbReference>
<proteinExistence type="predicted"/>
<keyword evidence="2" id="KW-0805">Transcription regulation</keyword>
<feature type="domain" description="BZIP" evidence="6">
    <location>
        <begin position="173"/>
        <end position="236"/>
    </location>
</feature>
<organism evidence="7 8">
    <name type="scientific">Coleophoma cylindrospora</name>
    <dbReference type="NCBI Taxonomy" id="1849047"/>
    <lineage>
        <taxon>Eukaryota</taxon>
        <taxon>Fungi</taxon>
        <taxon>Dikarya</taxon>
        <taxon>Ascomycota</taxon>
        <taxon>Pezizomycotina</taxon>
        <taxon>Leotiomycetes</taxon>
        <taxon>Helotiales</taxon>
        <taxon>Dermateaceae</taxon>
        <taxon>Coleophoma</taxon>
    </lineage>
</organism>
<dbReference type="InterPro" id="IPR004827">
    <property type="entry name" value="bZIP"/>
</dbReference>
<dbReference type="CDD" id="cd14687">
    <property type="entry name" value="bZIP_ATF2"/>
    <property type="match status" value="1"/>
</dbReference>
<keyword evidence="8" id="KW-1185">Reference proteome</keyword>
<dbReference type="SUPFAM" id="SSF57959">
    <property type="entry name" value="Leucine zipper domain"/>
    <property type="match status" value="1"/>
</dbReference>
<evidence type="ECO:0000256" key="4">
    <source>
        <dbReference type="ARBA" id="ARBA00023242"/>
    </source>
</evidence>
<name>A0A3D8RH76_9HELO</name>
<dbReference type="InterPro" id="IPR046347">
    <property type="entry name" value="bZIP_sf"/>
</dbReference>
<feature type="compositionally biased region" description="Basic and acidic residues" evidence="5">
    <location>
        <begin position="124"/>
        <end position="146"/>
    </location>
</feature>
<dbReference type="InterPro" id="IPR051027">
    <property type="entry name" value="bZIP_transcription_factors"/>
</dbReference>
<evidence type="ECO:0000256" key="5">
    <source>
        <dbReference type="SAM" id="MobiDB-lite"/>
    </source>
</evidence>
<dbReference type="EMBL" id="PDLM01000007">
    <property type="protein sequence ID" value="RDW73405.1"/>
    <property type="molecule type" value="Genomic_DNA"/>
</dbReference>
<evidence type="ECO:0000313" key="8">
    <source>
        <dbReference type="Proteomes" id="UP000256645"/>
    </source>
</evidence>
<keyword evidence="3" id="KW-0804">Transcription</keyword>
<evidence type="ECO:0000259" key="6">
    <source>
        <dbReference type="PROSITE" id="PS50217"/>
    </source>
</evidence>
<accession>A0A3D8RH76</accession>